<proteinExistence type="predicted"/>
<dbReference type="InParanoid" id="A0A517SEN5"/>
<dbReference type="EMBL" id="CP036271">
    <property type="protein sequence ID" value="QDT54568.1"/>
    <property type="molecule type" value="Genomic_DNA"/>
</dbReference>
<dbReference type="AlphaFoldDB" id="A0A517SEN5"/>
<feature type="transmembrane region" description="Helical" evidence="1">
    <location>
        <begin position="87"/>
        <end position="106"/>
    </location>
</feature>
<sequence length="592" mass="64749">MTPPEHTAPAPGGGLPWIRRHPRLHRNINRAVVITLILFAIGQVVVRTVELPMGWSLIRFVTYGMIVYVTIMGLLWLTLCSRFSRRTVWTVTTLVLVAIGGAASMIRSWSWTGDSWLAFEWRWQKTADERLEEYQKSRSSESQPVVAAAIEPITPEDMPTYRGTNHDGYVVGPPIREDWSATPPEVLWKHEVGGGFAQPVVVGSHLVTIEQRRDDEVVVLYDAATGNERWTYSTPGKFDAMGGPGPRATPVIHEGKVYALGALGHLACLDLATGSRLWSREILGDFGVPNQTWGITSSPLVHNDWLIVNVGGFYGGGLIALQLADGTDVWKSDGITAKEGQPPAVAEPQLQKAGDLPQATDGDHAVPQTGARNLAGYATPVIVTIAGVPQILNYDGIGLWGHAIEDGRILWFHLFQNAPAVNVAQPILLPDDRILISASYGKGSRLLQIKKDGEQWSASKLWEDLKSLESKMSSPVLIEGHVYGLDEGFLTCINPATGKQTWKKSRAAQFGHGQLLVNNGLLIVLAENGDLVLIRPQPDQLVVLGKFHVLDGEKTWNPPALVRGRLYVRNHHEMACVDISANTPARTAEAGK</sequence>
<keyword evidence="1" id="KW-0812">Transmembrane</keyword>
<evidence type="ECO:0000313" key="3">
    <source>
        <dbReference type="EMBL" id="QDT54568.1"/>
    </source>
</evidence>
<dbReference type="FunCoup" id="A0A517SEN5">
    <property type="interactions" value="19"/>
</dbReference>
<dbReference type="PANTHER" id="PTHR34512:SF30">
    <property type="entry name" value="OUTER MEMBRANE PROTEIN ASSEMBLY FACTOR BAMB"/>
    <property type="match status" value="1"/>
</dbReference>
<dbReference type="InterPro" id="IPR011047">
    <property type="entry name" value="Quinoprotein_ADH-like_sf"/>
</dbReference>
<organism evidence="3 4">
    <name type="scientific">Caulifigura coniformis</name>
    <dbReference type="NCBI Taxonomy" id="2527983"/>
    <lineage>
        <taxon>Bacteria</taxon>
        <taxon>Pseudomonadati</taxon>
        <taxon>Planctomycetota</taxon>
        <taxon>Planctomycetia</taxon>
        <taxon>Planctomycetales</taxon>
        <taxon>Planctomycetaceae</taxon>
        <taxon>Caulifigura</taxon>
    </lineage>
</organism>
<dbReference type="SUPFAM" id="SSF50998">
    <property type="entry name" value="Quinoprotein alcohol dehydrogenase-like"/>
    <property type="match status" value="1"/>
</dbReference>
<dbReference type="Gene3D" id="2.130.10.10">
    <property type="entry name" value="YVTN repeat-like/Quinoprotein amine dehydrogenase"/>
    <property type="match status" value="1"/>
</dbReference>
<feature type="transmembrane region" description="Helical" evidence="1">
    <location>
        <begin position="28"/>
        <end position="46"/>
    </location>
</feature>
<keyword evidence="4" id="KW-1185">Reference proteome</keyword>
<gene>
    <name evidence="3" type="ORF">Pan44_26010</name>
</gene>
<evidence type="ECO:0000259" key="2">
    <source>
        <dbReference type="Pfam" id="PF13360"/>
    </source>
</evidence>
<dbReference type="PANTHER" id="PTHR34512">
    <property type="entry name" value="CELL SURFACE PROTEIN"/>
    <property type="match status" value="1"/>
</dbReference>
<dbReference type="KEGG" id="ccos:Pan44_26010"/>
<dbReference type="Pfam" id="PF13360">
    <property type="entry name" value="PQQ_2"/>
    <property type="match status" value="2"/>
</dbReference>
<keyword evidence="1" id="KW-0472">Membrane</keyword>
<protein>
    <submittedName>
        <fullName evidence="3">Outer membrane biogenesis protein BamB</fullName>
    </submittedName>
</protein>
<evidence type="ECO:0000256" key="1">
    <source>
        <dbReference type="SAM" id="Phobius"/>
    </source>
</evidence>
<feature type="transmembrane region" description="Helical" evidence="1">
    <location>
        <begin position="58"/>
        <end position="80"/>
    </location>
</feature>
<evidence type="ECO:0000313" key="4">
    <source>
        <dbReference type="Proteomes" id="UP000315700"/>
    </source>
</evidence>
<dbReference type="Proteomes" id="UP000315700">
    <property type="component" value="Chromosome"/>
</dbReference>
<dbReference type="RefSeq" id="WP_145030414.1">
    <property type="nucleotide sequence ID" value="NZ_CP036271.1"/>
</dbReference>
<keyword evidence="1" id="KW-1133">Transmembrane helix</keyword>
<dbReference type="InterPro" id="IPR002372">
    <property type="entry name" value="PQQ_rpt_dom"/>
</dbReference>
<feature type="domain" description="Pyrrolo-quinoline quinone repeat" evidence="2">
    <location>
        <begin position="454"/>
        <end position="557"/>
    </location>
</feature>
<reference evidence="3 4" key="1">
    <citation type="submission" date="2019-02" db="EMBL/GenBank/DDBJ databases">
        <title>Deep-cultivation of Planctomycetes and their phenomic and genomic characterization uncovers novel biology.</title>
        <authorList>
            <person name="Wiegand S."/>
            <person name="Jogler M."/>
            <person name="Boedeker C."/>
            <person name="Pinto D."/>
            <person name="Vollmers J."/>
            <person name="Rivas-Marin E."/>
            <person name="Kohn T."/>
            <person name="Peeters S.H."/>
            <person name="Heuer A."/>
            <person name="Rast P."/>
            <person name="Oberbeckmann S."/>
            <person name="Bunk B."/>
            <person name="Jeske O."/>
            <person name="Meyerdierks A."/>
            <person name="Storesund J.E."/>
            <person name="Kallscheuer N."/>
            <person name="Luecker S."/>
            <person name="Lage O.M."/>
            <person name="Pohl T."/>
            <person name="Merkel B.J."/>
            <person name="Hornburger P."/>
            <person name="Mueller R.-W."/>
            <person name="Bruemmer F."/>
            <person name="Labrenz M."/>
            <person name="Spormann A.M."/>
            <person name="Op den Camp H."/>
            <person name="Overmann J."/>
            <person name="Amann R."/>
            <person name="Jetten M.S.M."/>
            <person name="Mascher T."/>
            <person name="Medema M.H."/>
            <person name="Devos D.P."/>
            <person name="Kaster A.-K."/>
            <person name="Ovreas L."/>
            <person name="Rohde M."/>
            <person name="Galperin M.Y."/>
            <person name="Jogler C."/>
        </authorList>
    </citation>
    <scope>NUCLEOTIDE SEQUENCE [LARGE SCALE GENOMIC DNA]</scope>
    <source>
        <strain evidence="3 4">Pan44</strain>
    </source>
</reference>
<name>A0A517SEN5_9PLAN</name>
<feature type="domain" description="Pyrrolo-quinoline quinone repeat" evidence="2">
    <location>
        <begin position="179"/>
        <end position="340"/>
    </location>
</feature>
<accession>A0A517SEN5</accession>
<dbReference type="InterPro" id="IPR015943">
    <property type="entry name" value="WD40/YVTN_repeat-like_dom_sf"/>
</dbReference>
<dbReference type="OrthoDB" id="7051554at2"/>